<reference evidence="2" key="1">
    <citation type="submission" date="2014-09" db="EMBL/GenBank/DDBJ databases">
        <authorList>
            <person name="Magalhaes I.L.F."/>
            <person name="Oliveira U."/>
            <person name="Santos F.R."/>
            <person name="Vidigal T.H.D.A."/>
            <person name="Brescovit A.D."/>
            <person name="Santos A.J."/>
        </authorList>
    </citation>
    <scope>NUCLEOTIDE SEQUENCE</scope>
    <source>
        <tissue evidence="2">Shoot tissue taken approximately 20 cm above the soil surface</tissue>
    </source>
</reference>
<protein>
    <submittedName>
        <fullName evidence="2">Uncharacterized protein</fullName>
    </submittedName>
</protein>
<accession>A0A0A9GP07</accession>
<dbReference type="EMBL" id="GBRH01173610">
    <property type="protein sequence ID" value="JAE24286.1"/>
    <property type="molecule type" value="Transcribed_RNA"/>
</dbReference>
<name>A0A0A9GP07_ARUDO</name>
<sequence length="22" mass="2400">MGANFRLGLKKSSRLSHAKAQV</sequence>
<dbReference type="AlphaFoldDB" id="A0A0A9GP07"/>
<proteinExistence type="predicted"/>
<organism evidence="2">
    <name type="scientific">Arundo donax</name>
    <name type="common">Giant reed</name>
    <name type="synonym">Donax arundinaceus</name>
    <dbReference type="NCBI Taxonomy" id="35708"/>
    <lineage>
        <taxon>Eukaryota</taxon>
        <taxon>Viridiplantae</taxon>
        <taxon>Streptophyta</taxon>
        <taxon>Embryophyta</taxon>
        <taxon>Tracheophyta</taxon>
        <taxon>Spermatophyta</taxon>
        <taxon>Magnoliopsida</taxon>
        <taxon>Liliopsida</taxon>
        <taxon>Poales</taxon>
        <taxon>Poaceae</taxon>
        <taxon>PACMAD clade</taxon>
        <taxon>Arundinoideae</taxon>
        <taxon>Arundineae</taxon>
        <taxon>Arundo</taxon>
    </lineage>
</organism>
<feature type="region of interest" description="Disordered" evidence="1">
    <location>
        <begin position="1"/>
        <end position="22"/>
    </location>
</feature>
<reference evidence="2" key="2">
    <citation type="journal article" date="2015" name="Data Brief">
        <title>Shoot transcriptome of the giant reed, Arundo donax.</title>
        <authorList>
            <person name="Barrero R.A."/>
            <person name="Guerrero F.D."/>
            <person name="Moolhuijzen P."/>
            <person name="Goolsby J.A."/>
            <person name="Tidwell J."/>
            <person name="Bellgard S.E."/>
            <person name="Bellgard M.I."/>
        </authorList>
    </citation>
    <scope>NUCLEOTIDE SEQUENCE</scope>
    <source>
        <tissue evidence="2">Shoot tissue taken approximately 20 cm above the soil surface</tissue>
    </source>
</reference>
<feature type="compositionally biased region" description="Basic residues" evidence="1">
    <location>
        <begin position="8"/>
        <end position="22"/>
    </location>
</feature>
<evidence type="ECO:0000256" key="1">
    <source>
        <dbReference type="SAM" id="MobiDB-lite"/>
    </source>
</evidence>
<evidence type="ECO:0000313" key="2">
    <source>
        <dbReference type="EMBL" id="JAE24286.1"/>
    </source>
</evidence>